<dbReference type="InterPro" id="IPR010989">
    <property type="entry name" value="SNARE"/>
</dbReference>
<comment type="similarity">
    <text evidence="2">Belongs to the syntaxin family.</text>
</comment>
<proteinExistence type="inferred from homology"/>
<keyword evidence="4" id="KW-0812">Transmembrane</keyword>
<dbReference type="InterPro" id="IPR029063">
    <property type="entry name" value="SAM-dependent_MTases_sf"/>
</dbReference>
<dbReference type="CDD" id="cd15845">
    <property type="entry name" value="SNARE_syntaxin16"/>
    <property type="match status" value="1"/>
</dbReference>
<organism evidence="10 11">
    <name type="scientific">Lepeophtheirus salmonis</name>
    <name type="common">Salmon louse</name>
    <name type="synonym">Caligus salmonis</name>
    <dbReference type="NCBI Taxonomy" id="72036"/>
    <lineage>
        <taxon>Eukaryota</taxon>
        <taxon>Metazoa</taxon>
        <taxon>Ecdysozoa</taxon>
        <taxon>Arthropoda</taxon>
        <taxon>Crustacea</taxon>
        <taxon>Multicrustacea</taxon>
        <taxon>Hexanauplia</taxon>
        <taxon>Copepoda</taxon>
        <taxon>Siphonostomatoida</taxon>
        <taxon>Caligidae</taxon>
        <taxon>Lepeophtheirus</taxon>
    </lineage>
</organism>
<keyword evidence="3" id="KW-0813">Transport</keyword>
<dbReference type="GO" id="GO:0006906">
    <property type="term" value="P:vesicle fusion"/>
    <property type="evidence" value="ECO:0007669"/>
    <property type="project" value="TreeGrafter"/>
</dbReference>
<dbReference type="Gene3D" id="3.40.50.150">
    <property type="entry name" value="Vaccinia Virus protein VP39"/>
    <property type="match status" value="1"/>
</dbReference>
<dbReference type="InterPro" id="IPR045242">
    <property type="entry name" value="Syntaxin"/>
</dbReference>
<dbReference type="GO" id="GO:0048278">
    <property type="term" value="P:vesicle docking"/>
    <property type="evidence" value="ECO:0007669"/>
    <property type="project" value="TreeGrafter"/>
</dbReference>
<dbReference type="AlphaFoldDB" id="A0A7R8HBA8"/>
<dbReference type="Proteomes" id="UP000675881">
    <property type="component" value="Chromosome 7"/>
</dbReference>
<evidence type="ECO:0000313" key="11">
    <source>
        <dbReference type="Proteomes" id="UP000675881"/>
    </source>
</evidence>
<dbReference type="Gene3D" id="1.20.58.70">
    <property type="match status" value="1"/>
</dbReference>
<dbReference type="GO" id="GO:0005484">
    <property type="term" value="F:SNAP receptor activity"/>
    <property type="evidence" value="ECO:0007669"/>
    <property type="project" value="TreeGrafter"/>
</dbReference>
<keyword evidence="6" id="KW-1133">Transmembrane helix</keyword>
<dbReference type="InterPro" id="IPR049011">
    <property type="entry name" value="Anamorsin_N_metazoan"/>
</dbReference>
<evidence type="ECO:0000256" key="1">
    <source>
        <dbReference type="ARBA" id="ARBA00004409"/>
    </source>
</evidence>
<dbReference type="PANTHER" id="PTHR19957:SF83">
    <property type="entry name" value="SYNTAXIN-16"/>
    <property type="match status" value="1"/>
</dbReference>
<dbReference type="GO" id="GO:0000149">
    <property type="term" value="F:SNARE binding"/>
    <property type="evidence" value="ECO:0007669"/>
    <property type="project" value="TreeGrafter"/>
</dbReference>
<dbReference type="EMBL" id="HG994586">
    <property type="protein sequence ID" value="CAF2991215.1"/>
    <property type="molecule type" value="Genomic_DNA"/>
</dbReference>
<evidence type="ECO:0000256" key="3">
    <source>
        <dbReference type="ARBA" id="ARBA00022448"/>
    </source>
</evidence>
<keyword evidence="5" id="KW-0653">Protein transport</keyword>
<gene>
    <name evidence="10" type="ORF">LSAA_12851</name>
</gene>
<evidence type="ECO:0000256" key="7">
    <source>
        <dbReference type="ARBA" id="ARBA00023034"/>
    </source>
</evidence>
<evidence type="ECO:0000256" key="2">
    <source>
        <dbReference type="ARBA" id="ARBA00009063"/>
    </source>
</evidence>
<keyword evidence="7" id="KW-0333">Golgi apparatus</keyword>
<evidence type="ECO:0000256" key="4">
    <source>
        <dbReference type="ARBA" id="ARBA00022692"/>
    </source>
</evidence>
<keyword evidence="8" id="KW-0175">Coiled coil</keyword>
<sequence>MEIETFDIKSGEKVLLLWKTMPDEESTFDNFIKRIHEIVFPGRGLVYSTNVDAFVQVLDKFPWKFDVVLSGVIRPFTINHDLELLSKVVEVSKPAGRFYFTQFHNPSFSSAVKLCGIHEKSVSPLGTESLTIEAIKEINDTYGTDPAQVNFHSCLLPSFELKKRSTGVSTIDVVIITVCKTMGKDIKLPPSKCYYKDFVVMRNNAIQRKRFQSEQVYGSTEEDAEKRLLNEENEDCDESSIPSYVGQSEALNYQMTRVEGKVSKLDALHKRHLARPTLDDNDLEAEEIDKSTKDILSLFSSCHSQIKVIQRTAQSKRGMEKFLVENLVQSLGNRLQESTEQFRSSQNDYLKKINSREEKSNKYFIDFGDDDIDDPLTVEFDKTCTRESLLTVEHDVKFIKKREAEMKHITESIIELNSLFIDLAQIVSEQGTMIDRIDYNVENSQIKVEDGLKVLQKSSQVSETE</sequence>
<evidence type="ECO:0000256" key="9">
    <source>
        <dbReference type="ARBA" id="ARBA00023136"/>
    </source>
</evidence>
<evidence type="ECO:0000256" key="6">
    <source>
        <dbReference type="ARBA" id="ARBA00022989"/>
    </source>
</evidence>
<accession>A0A7R8HBA8</accession>
<keyword evidence="9" id="KW-0472">Membrane</keyword>
<dbReference type="SUPFAM" id="SSF47661">
    <property type="entry name" value="t-snare proteins"/>
    <property type="match status" value="1"/>
</dbReference>
<evidence type="ECO:0000256" key="8">
    <source>
        <dbReference type="ARBA" id="ARBA00023054"/>
    </source>
</evidence>
<reference evidence="10" key="1">
    <citation type="submission" date="2021-02" db="EMBL/GenBank/DDBJ databases">
        <authorList>
            <person name="Bekaert M."/>
        </authorList>
    </citation>
    <scope>NUCLEOTIDE SEQUENCE</scope>
    <source>
        <strain evidence="10">IoA-00</strain>
    </source>
</reference>
<dbReference type="Pfam" id="PF20922">
    <property type="entry name" value="Anamorsin_N"/>
    <property type="match status" value="1"/>
</dbReference>
<keyword evidence="11" id="KW-1185">Reference proteome</keyword>
<evidence type="ECO:0000313" key="10">
    <source>
        <dbReference type="EMBL" id="CAF2991215.1"/>
    </source>
</evidence>
<dbReference type="OrthoDB" id="10251371at2759"/>
<dbReference type="GO" id="GO:0006886">
    <property type="term" value="P:intracellular protein transport"/>
    <property type="evidence" value="ECO:0007669"/>
    <property type="project" value="TreeGrafter"/>
</dbReference>
<dbReference type="InterPro" id="IPR000727">
    <property type="entry name" value="T_SNARE_dom"/>
</dbReference>
<comment type="subcellular location">
    <subcellularLocation>
        <location evidence="1">Golgi apparatus membrane</location>
        <topology evidence="1">Single-pass type IV membrane protein</topology>
    </subcellularLocation>
</comment>
<dbReference type="SMART" id="SM00397">
    <property type="entry name" value="t_SNARE"/>
    <property type="match status" value="1"/>
</dbReference>
<dbReference type="PROSITE" id="PS50192">
    <property type="entry name" value="T_SNARE"/>
    <property type="match status" value="1"/>
</dbReference>
<dbReference type="PANTHER" id="PTHR19957">
    <property type="entry name" value="SYNTAXIN"/>
    <property type="match status" value="1"/>
</dbReference>
<protein>
    <submittedName>
        <fullName evidence="10">STX16</fullName>
    </submittedName>
</protein>
<evidence type="ECO:0000256" key="5">
    <source>
        <dbReference type="ARBA" id="ARBA00022927"/>
    </source>
</evidence>
<dbReference type="GO" id="GO:0031201">
    <property type="term" value="C:SNARE complex"/>
    <property type="evidence" value="ECO:0007669"/>
    <property type="project" value="TreeGrafter"/>
</dbReference>
<name>A0A7R8HBA8_LEPSM</name>
<dbReference type="GO" id="GO:0000139">
    <property type="term" value="C:Golgi membrane"/>
    <property type="evidence" value="ECO:0007669"/>
    <property type="project" value="UniProtKB-SubCell"/>
</dbReference>